<proteinExistence type="predicted"/>
<protein>
    <submittedName>
        <fullName evidence="2">Uncharacterized protein</fullName>
    </submittedName>
</protein>
<evidence type="ECO:0000313" key="3">
    <source>
        <dbReference type="Proteomes" id="UP000621455"/>
    </source>
</evidence>
<reference evidence="2 3" key="1">
    <citation type="submission" date="2019-10" db="EMBL/GenBank/DDBJ databases">
        <title>Taxonomy of Antarctic Massilia spp.: description of Massilia rubra sp. nov., Massilia aquatica sp. nov., Massilia mucilaginosa sp. nov., Massilia frigida sp. nov. isolated from streams, lakes and regoliths.</title>
        <authorList>
            <person name="Holochova P."/>
            <person name="Sedlacek I."/>
            <person name="Kralova S."/>
            <person name="Maslanova I."/>
            <person name="Busse H.-J."/>
            <person name="Stankova E."/>
            <person name="Vrbovska V."/>
            <person name="Kovarovic V."/>
            <person name="Bartak M."/>
            <person name="Svec P."/>
            <person name="Pantucek R."/>
        </authorList>
    </citation>
    <scope>NUCLEOTIDE SEQUENCE [LARGE SCALE GENOMIC DNA]</scope>
    <source>
        <strain evidence="2 3">CCM 8695</strain>
    </source>
</reference>
<accession>A0ABX0NCQ1</accession>
<sequence length="178" mass="18047">MTKGLVGQQVRMDGQRARLAPMRGSAPHSAPLQMMTGSGVLGGLGLAGAGALAATALGVGAGAGLVAAGGQGLLGAALGGGLRRASANTASGVPPTTPMLTSVHSNELAGLRSEKQIQPLDVHWDAAITDELAGRRREPDSYRQWQPGAPGPHGRLNNADGMALVPGRYIYVVTVQKE</sequence>
<comment type="caution">
    <text evidence="2">The sequence shown here is derived from an EMBL/GenBank/DDBJ whole genome shotgun (WGS) entry which is preliminary data.</text>
</comment>
<name>A0ABX0NCQ1_9BURK</name>
<dbReference type="Proteomes" id="UP000621455">
    <property type="component" value="Unassembled WGS sequence"/>
</dbReference>
<gene>
    <name evidence="2" type="ORF">F2P44_27035</name>
</gene>
<organism evidence="2 3">
    <name type="scientific">Massilia frigida</name>
    <dbReference type="NCBI Taxonomy" id="2609281"/>
    <lineage>
        <taxon>Bacteria</taxon>
        <taxon>Pseudomonadati</taxon>
        <taxon>Pseudomonadota</taxon>
        <taxon>Betaproteobacteria</taxon>
        <taxon>Burkholderiales</taxon>
        <taxon>Oxalobacteraceae</taxon>
        <taxon>Telluria group</taxon>
        <taxon>Massilia</taxon>
    </lineage>
</organism>
<evidence type="ECO:0000256" key="1">
    <source>
        <dbReference type="SAM" id="MobiDB-lite"/>
    </source>
</evidence>
<dbReference type="EMBL" id="WHJG01000040">
    <property type="protein sequence ID" value="NHZ82902.1"/>
    <property type="molecule type" value="Genomic_DNA"/>
</dbReference>
<feature type="region of interest" description="Disordered" evidence="1">
    <location>
        <begin position="135"/>
        <end position="159"/>
    </location>
</feature>
<evidence type="ECO:0000313" key="2">
    <source>
        <dbReference type="EMBL" id="NHZ82902.1"/>
    </source>
</evidence>
<keyword evidence="3" id="KW-1185">Reference proteome</keyword>